<keyword evidence="3" id="KW-0479">Metal-binding</keyword>
<evidence type="ECO:0000256" key="10">
    <source>
        <dbReference type="PROSITE-ProRule" id="PRU00027"/>
    </source>
</evidence>
<feature type="domain" description="BED-type" evidence="11">
    <location>
        <begin position="134"/>
        <end position="197"/>
    </location>
</feature>
<evidence type="ECO:0000256" key="3">
    <source>
        <dbReference type="ARBA" id="ARBA00022723"/>
    </source>
</evidence>
<dbReference type="InterPro" id="IPR003656">
    <property type="entry name" value="Znf_BED"/>
</dbReference>
<evidence type="ECO:0000259" key="11">
    <source>
        <dbReference type="PROSITE" id="PS50808"/>
    </source>
</evidence>
<evidence type="ECO:0000256" key="8">
    <source>
        <dbReference type="ARBA" id="ARBA00023163"/>
    </source>
</evidence>
<dbReference type="GeneID" id="136076073"/>
<dbReference type="InterPro" id="IPR052035">
    <property type="entry name" value="ZnF_BED_domain_contain"/>
</dbReference>
<evidence type="ECO:0000256" key="9">
    <source>
        <dbReference type="ARBA" id="ARBA00023242"/>
    </source>
</evidence>
<dbReference type="PANTHER" id="PTHR46481">
    <property type="entry name" value="ZINC FINGER BED DOMAIN-CONTAINING PROTEIN 4"/>
    <property type="match status" value="1"/>
</dbReference>
<evidence type="ECO:0000256" key="5">
    <source>
        <dbReference type="ARBA" id="ARBA00022833"/>
    </source>
</evidence>
<dbReference type="SMART" id="SM00614">
    <property type="entry name" value="ZnF_BED"/>
    <property type="match status" value="1"/>
</dbReference>
<keyword evidence="4 10" id="KW-0863">Zinc-finger</keyword>
<organism evidence="12 13">
    <name type="scientific">Hydra vulgaris</name>
    <name type="common">Hydra</name>
    <name type="synonym">Hydra attenuata</name>
    <dbReference type="NCBI Taxonomy" id="6087"/>
    <lineage>
        <taxon>Eukaryota</taxon>
        <taxon>Metazoa</taxon>
        <taxon>Cnidaria</taxon>
        <taxon>Hydrozoa</taxon>
        <taxon>Hydroidolina</taxon>
        <taxon>Anthoathecata</taxon>
        <taxon>Aplanulata</taxon>
        <taxon>Hydridae</taxon>
        <taxon>Hydra</taxon>
    </lineage>
</organism>
<dbReference type="PANTHER" id="PTHR46481:SF10">
    <property type="entry name" value="ZINC FINGER BED DOMAIN-CONTAINING PROTEIN 39"/>
    <property type="match status" value="1"/>
</dbReference>
<comment type="subunit">
    <text evidence="2">Homodimer.</text>
</comment>
<dbReference type="InterPro" id="IPR025525">
    <property type="entry name" value="hAT-like_transposase_RNase-H"/>
</dbReference>
<evidence type="ECO:0000313" key="13">
    <source>
        <dbReference type="RefSeq" id="XP_065645610.1"/>
    </source>
</evidence>
<keyword evidence="8" id="KW-0804">Transcription</keyword>
<dbReference type="RefSeq" id="XP_065645610.1">
    <property type="nucleotide sequence ID" value="XM_065789538.1"/>
</dbReference>
<protein>
    <submittedName>
        <fullName evidence="13">Uncharacterized protein LOC136076073</fullName>
    </submittedName>
</protein>
<keyword evidence="6" id="KW-0805">Transcription regulation</keyword>
<evidence type="ECO:0000313" key="12">
    <source>
        <dbReference type="Proteomes" id="UP001652625"/>
    </source>
</evidence>
<keyword evidence="9" id="KW-0539">Nucleus</keyword>
<comment type="subcellular location">
    <subcellularLocation>
        <location evidence="1">Nucleus</location>
    </subcellularLocation>
</comment>
<keyword evidence="7" id="KW-0238">DNA-binding</keyword>
<accession>A0ABM4B9M8</accession>
<evidence type="ECO:0000256" key="2">
    <source>
        <dbReference type="ARBA" id="ARBA00011738"/>
    </source>
</evidence>
<gene>
    <name evidence="13" type="primary">LOC136076073</name>
</gene>
<evidence type="ECO:0000256" key="6">
    <source>
        <dbReference type="ARBA" id="ARBA00023015"/>
    </source>
</evidence>
<evidence type="ECO:0000256" key="1">
    <source>
        <dbReference type="ARBA" id="ARBA00004123"/>
    </source>
</evidence>
<evidence type="ECO:0000256" key="4">
    <source>
        <dbReference type="ARBA" id="ARBA00022771"/>
    </source>
</evidence>
<proteinExistence type="predicted"/>
<keyword evidence="12" id="KW-1185">Reference proteome</keyword>
<dbReference type="SUPFAM" id="SSF53098">
    <property type="entry name" value="Ribonuclease H-like"/>
    <property type="match status" value="1"/>
</dbReference>
<dbReference type="Pfam" id="PF05699">
    <property type="entry name" value="Dimer_Tnp_hAT"/>
    <property type="match status" value="1"/>
</dbReference>
<dbReference type="InterPro" id="IPR008906">
    <property type="entry name" value="HATC_C_dom"/>
</dbReference>
<reference evidence="12" key="1">
    <citation type="submission" date="2025-05" db="UniProtKB">
        <authorList>
            <consortium name="RefSeq"/>
        </authorList>
    </citation>
    <scope>NUCLEOTIDE SEQUENCE [LARGE SCALE GENOMIC DNA]</scope>
</reference>
<name>A0ABM4B9M8_HYDVU</name>
<dbReference type="Proteomes" id="UP001652625">
    <property type="component" value="Chromosome 02"/>
</dbReference>
<evidence type="ECO:0000256" key="7">
    <source>
        <dbReference type="ARBA" id="ARBA00023125"/>
    </source>
</evidence>
<dbReference type="Pfam" id="PF14372">
    <property type="entry name" value="hAT-like_RNase-H"/>
    <property type="match status" value="1"/>
</dbReference>
<dbReference type="InterPro" id="IPR012337">
    <property type="entry name" value="RNaseH-like_sf"/>
</dbReference>
<sequence length="703" mass="80634">MAAMVVFEKRFYKKFFWHFFAATHGKGVVDGIGAKVKTSQYEIRSAADFALALQDLQTSIVHMSENDTRQQKNELGFSSILSYSRKIKGISKSHYFYVQNDNDLNGENISENGNNLIDVEDENTSSTVNGRKRKKTSDVWKSYKEVSETDKNGTIIYTVKCKGCLQSWKKQKSGATTQLKRHIGLCIPLRTRGKNKVLPFLPEGNAGLDVNLKELSLNYDPKKIQAKMFIAHEHPFNMIEHKWFNIFAKALNYKYQKVSRVTLKSDCVKVYQTEKDKLKNMLKNVSRVCLTSDNWTSNQTVGYICVTTHFVDKDWILKSFILNFCELEPPHTGVLIADCIAKCMELWEIDEKLHFKSHIFNVRCAVHILNLLVQDGIKEIAFAIESIRETVKYLKKTPARLYKFGQIAKQMDVPTNKGLRLDVATRWNSTYTMLEHILPFKLVLIKYAARDANYEWLPSDENWIKAEKICKFFSVYNTTSKLFSGTKYPTANLYLIQVWRVKHMLNTHLASDDEYMRKMAATMSNKFDKYWVDCNMLMSIASVISRSESETTGSTDTTIKDKKQFSSNLQQVIDFEQFCDTNSVAEKTELELYLEEKRFKCEPSTHFTFDVLGWWKVHSINKPILSMMAREILSIPLTSVASESAFSAGGRVLDSFRSSLSPETVQALVCCASWLKDDSQEKKVDLEEGILNVVIPTVLNSTI</sequence>
<keyword evidence="5" id="KW-0862">Zinc</keyword>
<dbReference type="PROSITE" id="PS50808">
    <property type="entry name" value="ZF_BED"/>
    <property type="match status" value="1"/>
</dbReference>
<reference evidence="13" key="2">
    <citation type="submission" date="2025-08" db="UniProtKB">
        <authorList>
            <consortium name="RefSeq"/>
        </authorList>
    </citation>
    <scope>IDENTIFICATION</scope>
</reference>